<dbReference type="InterPro" id="IPR029044">
    <property type="entry name" value="Nucleotide-diphossugar_trans"/>
</dbReference>
<keyword evidence="4 7" id="KW-0812">Transmembrane</keyword>
<protein>
    <submittedName>
        <fullName evidence="9">Glycosyltransferase family 2 protein</fullName>
    </submittedName>
</protein>
<evidence type="ECO:0000256" key="7">
    <source>
        <dbReference type="SAM" id="Phobius"/>
    </source>
</evidence>
<evidence type="ECO:0000313" key="9">
    <source>
        <dbReference type="EMBL" id="MCJ2379051.1"/>
    </source>
</evidence>
<evidence type="ECO:0000259" key="8">
    <source>
        <dbReference type="Pfam" id="PF00535"/>
    </source>
</evidence>
<evidence type="ECO:0000256" key="1">
    <source>
        <dbReference type="ARBA" id="ARBA00004141"/>
    </source>
</evidence>
<dbReference type="RefSeq" id="WP_243322888.1">
    <property type="nucleotide sequence ID" value="NZ_JAKZMM010000001.1"/>
</dbReference>
<keyword evidence="5 7" id="KW-1133">Transmembrane helix</keyword>
<dbReference type="CDD" id="cd04187">
    <property type="entry name" value="DPM1_like_bac"/>
    <property type="match status" value="1"/>
</dbReference>
<dbReference type="EMBL" id="JAKZMM010000001">
    <property type="protein sequence ID" value="MCJ2379051.1"/>
    <property type="molecule type" value="Genomic_DNA"/>
</dbReference>
<evidence type="ECO:0000256" key="6">
    <source>
        <dbReference type="ARBA" id="ARBA00023136"/>
    </source>
</evidence>
<sequence>MENLYRNSIPRLLIIVPCYNEEEVLPETINRLAEQINLLKQQQLVSVGNILLVDDGSTDGTWQIIESHAQQKREVAGLKLVHNSGHQQALWAGLEYAADRSDVTISIDADLQDDIQVIPQMLTYYLQGIDIVYGIRKERKTDTFLKRSSAQLFYKLMNGLTGNVIYNHADFRLISNRALRALLQYPERNLFLRGLVSSLGFPSAMVYYDRQKRQAGKSKYPLCKMLSFAADGITSFSVRPLQGIVLLGLLFILVSVGVIIYAIVVYWEGETIPGWTSLLVSLWLIGGSMMTAIGIIGEYIGKIYKEVKKRPRYLVDKSTKWKDNNVEERSDSDSSSDL</sequence>
<accession>A0ABT0BXB2</accession>
<dbReference type="InterPro" id="IPR001173">
    <property type="entry name" value="Glyco_trans_2-like"/>
</dbReference>
<dbReference type="Pfam" id="PF00535">
    <property type="entry name" value="Glycos_transf_2"/>
    <property type="match status" value="1"/>
</dbReference>
<keyword evidence="3" id="KW-0808">Transferase</keyword>
<gene>
    <name evidence="9" type="ORF">MUN53_00185</name>
</gene>
<comment type="caution">
    <text evidence="9">The sequence shown here is derived from an EMBL/GenBank/DDBJ whole genome shotgun (WGS) entry which is preliminary data.</text>
</comment>
<dbReference type="PANTHER" id="PTHR48090">
    <property type="entry name" value="UNDECAPRENYL-PHOSPHATE 4-DEOXY-4-FORMAMIDO-L-ARABINOSE TRANSFERASE-RELATED"/>
    <property type="match status" value="1"/>
</dbReference>
<evidence type="ECO:0000256" key="2">
    <source>
        <dbReference type="ARBA" id="ARBA00022676"/>
    </source>
</evidence>
<evidence type="ECO:0000256" key="4">
    <source>
        <dbReference type="ARBA" id="ARBA00022692"/>
    </source>
</evidence>
<evidence type="ECO:0000256" key="5">
    <source>
        <dbReference type="ARBA" id="ARBA00022989"/>
    </source>
</evidence>
<name>A0ABT0BXB2_9BACT</name>
<dbReference type="SUPFAM" id="SSF53448">
    <property type="entry name" value="Nucleotide-diphospho-sugar transferases"/>
    <property type="match status" value="1"/>
</dbReference>
<organism evidence="9 10">
    <name type="scientific">Parabacteroides faecalis</name>
    <dbReference type="NCBI Taxonomy" id="2924040"/>
    <lineage>
        <taxon>Bacteria</taxon>
        <taxon>Pseudomonadati</taxon>
        <taxon>Bacteroidota</taxon>
        <taxon>Bacteroidia</taxon>
        <taxon>Bacteroidales</taxon>
        <taxon>Tannerellaceae</taxon>
        <taxon>Parabacteroides</taxon>
    </lineage>
</organism>
<comment type="subcellular location">
    <subcellularLocation>
        <location evidence="1">Membrane</location>
        <topology evidence="1">Multi-pass membrane protein</topology>
    </subcellularLocation>
</comment>
<feature type="domain" description="Glycosyltransferase 2-like" evidence="8">
    <location>
        <begin position="14"/>
        <end position="182"/>
    </location>
</feature>
<keyword evidence="6 7" id="KW-0472">Membrane</keyword>
<keyword evidence="2" id="KW-0328">Glycosyltransferase</keyword>
<evidence type="ECO:0000256" key="3">
    <source>
        <dbReference type="ARBA" id="ARBA00022679"/>
    </source>
</evidence>
<proteinExistence type="predicted"/>
<dbReference type="PANTHER" id="PTHR48090:SF1">
    <property type="entry name" value="PROPHAGE BACTOPRENOL GLUCOSYL TRANSFERASE HOMOLOG"/>
    <property type="match status" value="1"/>
</dbReference>
<dbReference type="InterPro" id="IPR050256">
    <property type="entry name" value="Glycosyltransferase_2"/>
</dbReference>
<feature type="transmembrane region" description="Helical" evidence="7">
    <location>
        <begin position="244"/>
        <end position="267"/>
    </location>
</feature>
<feature type="transmembrane region" description="Helical" evidence="7">
    <location>
        <begin position="279"/>
        <end position="300"/>
    </location>
</feature>
<evidence type="ECO:0000313" key="10">
    <source>
        <dbReference type="Proteomes" id="UP001165444"/>
    </source>
</evidence>
<reference evidence="9 10" key="1">
    <citation type="submission" date="2022-03" db="EMBL/GenBank/DDBJ databases">
        <title>Parabacteroides sp. nov. isolated from swine feces.</title>
        <authorList>
            <person name="Bak J.E."/>
        </authorList>
    </citation>
    <scope>NUCLEOTIDE SEQUENCE [LARGE SCALE GENOMIC DNA]</scope>
    <source>
        <strain evidence="9 10">AGMB00274</strain>
    </source>
</reference>
<dbReference type="Proteomes" id="UP001165444">
    <property type="component" value="Unassembled WGS sequence"/>
</dbReference>
<dbReference type="Gene3D" id="3.90.550.10">
    <property type="entry name" value="Spore Coat Polysaccharide Biosynthesis Protein SpsA, Chain A"/>
    <property type="match status" value="1"/>
</dbReference>
<keyword evidence="10" id="KW-1185">Reference proteome</keyword>